<keyword evidence="2" id="KW-1185">Reference proteome</keyword>
<reference evidence="2" key="1">
    <citation type="submission" date="2010-08" db="EMBL/GenBank/DDBJ databases">
        <title>Genome sequence of Parvularcula bermudensis HTCC2503.</title>
        <authorList>
            <person name="Kang D.-M."/>
            <person name="Oh H.-M."/>
            <person name="Cho J.-C."/>
        </authorList>
    </citation>
    <scope>NUCLEOTIDE SEQUENCE [LARGE SCALE GENOMIC DNA]</scope>
    <source>
        <strain evidence="2">ATCC BAA-594 / HTCC2503 / KCTC 12087</strain>
    </source>
</reference>
<gene>
    <name evidence="1" type="ordered locus">PB2503_00737</name>
</gene>
<proteinExistence type="predicted"/>
<dbReference type="EMBL" id="CP002156">
    <property type="protein sequence ID" value="ADM08228.1"/>
    <property type="molecule type" value="Genomic_DNA"/>
</dbReference>
<accession>E0TB19</accession>
<evidence type="ECO:0000313" key="2">
    <source>
        <dbReference type="Proteomes" id="UP000001302"/>
    </source>
</evidence>
<dbReference type="AlphaFoldDB" id="E0TB19"/>
<dbReference type="STRING" id="314260.PB2503_00737"/>
<reference evidence="1 2" key="2">
    <citation type="journal article" date="2011" name="J. Bacteriol.">
        <title>Complete genome sequence of strain HTCC2503T of Parvularcula bermudensis, the type species of the order "Parvularculales" in the class Alphaproteobacteria.</title>
        <authorList>
            <person name="Oh H.M."/>
            <person name="Kang I."/>
            <person name="Vergin K.L."/>
            <person name="Kang D."/>
            <person name="Rhee K.H."/>
            <person name="Giovannoni S.J."/>
            <person name="Cho J.C."/>
        </authorList>
    </citation>
    <scope>NUCLEOTIDE SEQUENCE [LARGE SCALE GENOMIC DNA]</scope>
    <source>
        <strain evidence="2">ATCC BAA-594 / HTCC2503 / KCTC 12087</strain>
    </source>
</reference>
<organism evidence="1 2">
    <name type="scientific">Parvularcula bermudensis (strain ATCC BAA-594 / HTCC2503 / KCTC 12087)</name>
    <dbReference type="NCBI Taxonomy" id="314260"/>
    <lineage>
        <taxon>Bacteria</taxon>
        <taxon>Pseudomonadati</taxon>
        <taxon>Pseudomonadota</taxon>
        <taxon>Alphaproteobacteria</taxon>
        <taxon>Parvularculales</taxon>
        <taxon>Parvularculaceae</taxon>
        <taxon>Parvularcula</taxon>
    </lineage>
</organism>
<name>E0TB19_PARBH</name>
<sequence>METHQIRLSADGDFQSCLQAVRRRACSLGVSTGKITDIVRAALLSASGPELIRFGKRHDCTSLTAPARAPKAASVEVSGPSAMKLKQLLGELIGEAPFDASLRVVVHASVRLLAERDDDAFRSAFTRKT</sequence>
<dbReference type="HOGENOM" id="CLU_1946706_0_0_5"/>
<dbReference type="Proteomes" id="UP000001302">
    <property type="component" value="Chromosome"/>
</dbReference>
<protein>
    <submittedName>
        <fullName evidence="1">Uncharacterized protein</fullName>
    </submittedName>
</protein>
<evidence type="ECO:0000313" key="1">
    <source>
        <dbReference type="EMBL" id="ADM08228.1"/>
    </source>
</evidence>
<dbReference type="KEGG" id="pbr:PB2503_00737"/>